<proteinExistence type="predicted"/>
<dbReference type="GO" id="GO:0008777">
    <property type="term" value="F:acetylornithine deacetylase activity"/>
    <property type="evidence" value="ECO:0007669"/>
    <property type="project" value="UniProtKB-EC"/>
</dbReference>
<dbReference type="Pfam" id="PF01546">
    <property type="entry name" value="Peptidase_M20"/>
    <property type="match status" value="1"/>
</dbReference>
<evidence type="ECO:0000259" key="3">
    <source>
        <dbReference type="Pfam" id="PF07687"/>
    </source>
</evidence>
<dbReference type="Pfam" id="PF07687">
    <property type="entry name" value="M20_dimer"/>
    <property type="match status" value="1"/>
</dbReference>
<evidence type="ECO:0000256" key="1">
    <source>
        <dbReference type="ARBA" id="ARBA00022801"/>
    </source>
</evidence>
<feature type="domain" description="Peptidase M20 dimerisation" evidence="3">
    <location>
        <begin position="172"/>
        <end position="283"/>
    </location>
</feature>
<reference evidence="4 5" key="1">
    <citation type="submission" date="2021-01" db="EMBL/GenBank/DDBJ databases">
        <title>Roseomonas sp. nov, a bacterium isolated from an oil production mixture in Yumen Oilfield.</title>
        <authorList>
            <person name="Wu D."/>
        </authorList>
    </citation>
    <scope>NUCLEOTIDE SEQUENCE [LARGE SCALE GENOMIC DNA]</scope>
    <source>
        <strain evidence="4 5">ROY-5-3</strain>
    </source>
</reference>
<dbReference type="CDD" id="cd03894">
    <property type="entry name" value="M20_ArgE"/>
    <property type="match status" value="1"/>
</dbReference>
<name>A0ABS6H2E5_9PROT</name>
<dbReference type="InterPro" id="IPR050072">
    <property type="entry name" value="Peptidase_M20A"/>
</dbReference>
<comment type="caution">
    <text evidence="4">The sequence shown here is derived from an EMBL/GenBank/DDBJ whole genome shotgun (WGS) entry which is preliminary data.</text>
</comment>
<evidence type="ECO:0000256" key="2">
    <source>
        <dbReference type="ARBA" id="ARBA00023285"/>
    </source>
</evidence>
<evidence type="ECO:0000313" key="4">
    <source>
        <dbReference type="EMBL" id="MBU8542556.1"/>
    </source>
</evidence>
<keyword evidence="5" id="KW-1185">Reference proteome</keyword>
<dbReference type="InterPro" id="IPR010169">
    <property type="entry name" value="AcOrn-deacetyl"/>
</dbReference>
<keyword evidence="2" id="KW-0170">Cobalt</keyword>
<protein>
    <submittedName>
        <fullName evidence="4">Acetylornithine deacetylase</fullName>
        <ecNumber evidence="4">3.5.1.16</ecNumber>
    </submittedName>
</protein>
<dbReference type="PANTHER" id="PTHR43808:SF31">
    <property type="entry name" value="N-ACETYL-L-CITRULLINE DEACETYLASE"/>
    <property type="match status" value="1"/>
</dbReference>
<dbReference type="NCBIfam" id="TIGR01892">
    <property type="entry name" value="AcOrn-deacetyl"/>
    <property type="match status" value="1"/>
</dbReference>
<organism evidence="4 5">
    <name type="scientific">Falsiroseomonas oleicola</name>
    <dbReference type="NCBI Taxonomy" id="2801474"/>
    <lineage>
        <taxon>Bacteria</taxon>
        <taxon>Pseudomonadati</taxon>
        <taxon>Pseudomonadota</taxon>
        <taxon>Alphaproteobacteria</taxon>
        <taxon>Acetobacterales</taxon>
        <taxon>Roseomonadaceae</taxon>
        <taxon>Falsiroseomonas</taxon>
    </lineage>
</organism>
<dbReference type="InterPro" id="IPR011650">
    <property type="entry name" value="Peptidase_M20_dimer"/>
</dbReference>
<accession>A0ABS6H2E5</accession>
<dbReference type="RefSeq" id="WP_216872868.1">
    <property type="nucleotide sequence ID" value="NZ_JAERQM010000001.1"/>
</dbReference>
<dbReference type="Proteomes" id="UP000689967">
    <property type="component" value="Unassembled WGS sequence"/>
</dbReference>
<gene>
    <name evidence="4" type="primary">argE</name>
    <name evidence="4" type="ORF">JJQ90_02510</name>
</gene>
<dbReference type="EC" id="3.5.1.16" evidence="4"/>
<dbReference type="InterPro" id="IPR002933">
    <property type="entry name" value="Peptidase_M20"/>
</dbReference>
<sequence>MAAEQAVAMLDRLVGFDTTSARSNLDLVHFVRDDLALQGVESRLVFAPEGGKAALHAVLGPRVAGGVALSAHSDCVPVEGQAWAADPFGLRRDHGRLTGRGTVDTKGFWSCVMAAVPGLLAKPMARPIHLCLSFDEETTFAGAPLLVDSLSEAGPPPALCIVGEPSLMAPVVAHKGYASWEVEVTGRTGHSSQAHRTANALEAAAEAVVFLKHAARRFAAEGRRAEGFVPPYTTVHTGTFRAGSILNIVPDLAEFVFEARAVPGDSAEAVRDALEAFARDTLLPDLRNRAPEAAFHIRRRCHAPPLSLDPAHPLFALAVDCGAVGGAARMPFATEAGVFQNAGIATLVCGPGDVAQAHQPEEWIAESELAACCAFLDRLGDRMAA</sequence>
<dbReference type="EMBL" id="JAERQM010000001">
    <property type="protein sequence ID" value="MBU8542556.1"/>
    <property type="molecule type" value="Genomic_DNA"/>
</dbReference>
<evidence type="ECO:0000313" key="5">
    <source>
        <dbReference type="Proteomes" id="UP000689967"/>
    </source>
</evidence>
<dbReference type="PANTHER" id="PTHR43808">
    <property type="entry name" value="ACETYLORNITHINE DEACETYLASE"/>
    <property type="match status" value="1"/>
</dbReference>
<keyword evidence="1 4" id="KW-0378">Hydrolase</keyword>
<dbReference type="NCBIfam" id="NF005710">
    <property type="entry name" value="PRK07522.1"/>
    <property type="match status" value="1"/>
</dbReference>